<dbReference type="PROSITE" id="PS51685">
    <property type="entry name" value="SAM_MT_ERG6_SMT"/>
    <property type="match status" value="1"/>
</dbReference>
<dbReference type="AlphaFoldDB" id="A0A7J6N1C5"/>
<dbReference type="GO" id="GO:0016126">
    <property type="term" value="P:sterol biosynthetic process"/>
    <property type="evidence" value="ECO:0007669"/>
    <property type="project" value="TreeGrafter"/>
</dbReference>
<evidence type="ECO:0000313" key="10">
    <source>
        <dbReference type="Proteomes" id="UP000591131"/>
    </source>
</evidence>
<dbReference type="CDD" id="cd02440">
    <property type="entry name" value="AdoMet_MTases"/>
    <property type="match status" value="1"/>
</dbReference>
<dbReference type="SUPFAM" id="SSF53335">
    <property type="entry name" value="S-adenosyl-L-methionine-dependent methyltransferases"/>
    <property type="match status" value="1"/>
</dbReference>
<evidence type="ECO:0000256" key="5">
    <source>
        <dbReference type="PROSITE-ProRule" id="PRU01022"/>
    </source>
</evidence>
<dbReference type="InterPro" id="IPR013216">
    <property type="entry name" value="Methyltransf_11"/>
</dbReference>
<dbReference type="InterPro" id="IPR038103">
    <property type="entry name" value="CDC73_C_sf"/>
</dbReference>
<dbReference type="PANTHER" id="PTHR44068">
    <property type="entry name" value="ZGC:194242"/>
    <property type="match status" value="1"/>
</dbReference>
<keyword evidence="10" id="KW-1185">Reference proteome</keyword>
<sequence length="646" mass="72816">MARVTHTPEWMQAPVKLTALRKYEAELQSNGRRILTNKDVKQDLAVRYGREELGLPTEDLPPVEVFLGHKARLSPEKLKGKQQQQSSGLARKGTRGAMQDDDAQPKKRARTHISTAPHTSAPKARPLIEEINDIAQKKFKPTIVVPSISSSASRINILNAKKFLEDGVYQEPDPRRMARPDGPVTFNKKVGGFNWEFRIVDSVTAFRKNDWKSCVAIVLDGKRWQLKHWPFKSEADLFHSVLGVSIRYEDDVADPQTVGGTWNVKTLKLKKNQRHTDAAVQAAFWRDIEAFLAQPKVRRFANGPRLEGQRWRQLNAASYLSANNHEKTFESYDSKFEGKSVHETLDHHDQTCTNEYYDIVTDFYEYGWGQSFHFAPRRKGESFEASLARLEHLIALKLGLKDGMKVADLGMGVGGPLRTVVGFSGATVTGVTINQYQVNRAKRHTRDLSKWMKDRCNYVQGDFTNIVPKVFEPESLDAVYYCESSVHTQDRVPTFTEAFKALKKGGKLLTYEWAMTDKYDPTNTEHAEIKRGIERGNGIANIILAADIVKQMESVGFKIIENYDMIEEAKIINGDNDVPWYHPLSSPWSLQGMQVSRIGRIFNLAFTKMLEVIGIAPKNAADTAKMLGDTAKALVAGGRTGIFTTT</sequence>
<dbReference type="Gene3D" id="3.40.50.150">
    <property type="entry name" value="Vaccinia Virus protein VP39"/>
    <property type="match status" value="1"/>
</dbReference>
<name>A0A7J6N1C5_PERCH</name>
<comment type="caution">
    <text evidence="9">The sequence shown here is derived from an EMBL/GenBank/DDBJ whole genome shotgun (WGS) entry which is preliminary data.</text>
</comment>
<dbReference type="Gene3D" id="3.40.50.11990">
    <property type="entry name" value="RNA polymerase II accessory factor, Cdc73 C-terminal domain"/>
    <property type="match status" value="1"/>
</dbReference>
<evidence type="ECO:0000256" key="7">
    <source>
        <dbReference type="SAM" id="MobiDB-lite"/>
    </source>
</evidence>
<accession>A0A7J6N1C5</accession>
<comment type="similarity">
    <text evidence="4 5 6">Belongs to the class I-like SAM-binding methyltransferase superfamily. Erg6/SMT family.</text>
</comment>
<reference evidence="9 10" key="1">
    <citation type="submission" date="2020-04" db="EMBL/GenBank/DDBJ databases">
        <title>Perkinsus chesapeaki whole genome sequence.</title>
        <authorList>
            <person name="Bogema D.R."/>
        </authorList>
    </citation>
    <scope>NUCLEOTIDE SEQUENCE [LARGE SCALE GENOMIC DNA]</scope>
    <source>
        <strain evidence="9">ATCC PRA-425</strain>
    </source>
</reference>
<dbReference type="InterPro" id="IPR029063">
    <property type="entry name" value="SAM-dependent_MTases_sf"/>
</dbReference>
<dbReference type="OrthoDB" id="2186602at2759"/>
<evidence type="ECO:0000256" key="1">
    <source>
        <dbReference type="ARBA" id="ARBA00022603"/>
    </source>
</evidence>
<dbReference type="EC" id="2.1.1.-" evidence="6"/>
<dbReference type="InterPro" id="IPR030384">
    <property type="entry name" value="MeTrfase_SMT"/>
</dbReference>
<gene>
    <name evidence="9" type="primary">CDC73</name>
    <name evidence="9" type="ORF">FOL47_000135</name>
</gene>
<feature type="region of interest" description="Disordered" evidence="7">
    <location>
        <begin position="74"/>
        <end position="126"/>
    </location>
</feature>
<keyword evidence="3 5" id="KW-0949">S-adenosyl-L-methionine</keyword>
<protein>
    <recommendedName>
        <fullName evidence="6">Methyltransferase</fullName>
        <ecNumber evidence="6">2.1.1.-</ecNumber>
    </recommendedName>
</protein>
<evidence type="ECO:0000259" key="8">
    <source>
        <dbReference type="PROSITE" id="PS51685"/>
    </source>
</evidence>
<dbReference type="Pfam" id="PF05179">
    <property type="entry name" value="CDC73_C"/>
    <property type="match status" value="1"/>
</dbReference>
<dbReference type="Pfam" id="PF08498">
    <property type="entry name" value="Sterol_MT_C"/>
    <property type="match status" value="1"/>
</dbReference>
<dbReference type="GO" id="GO:0003838">
    <property type="term" value="F:sterol 24-C-methyltransferase activity"/>
    <property type="evidence" value="ECO:0007669"/>
    <property type="project" value="TreeGrafter"/>
</dbReference>
<feature type="domain" description="SAM-dependent methyltransferase Erg6/SMT-type" evidence="8">
    <location>
        <begin position="356"/>
        <end position="646"/>
    </location>
</feature>
<evidence type="ECO:0000256" key="2">
    <source>
        <dbReference type="ARBA" id="ARBA00022679"/>
    </source>
</evidence>
<organism evidence="9 10">
    <name type="scientific">Perkinsus chesapeaki</name>
    <name type="common">Clam parasite</name>
    <name type="synonym">Perkinsus andrewsi</name>
    <dbReference type="NCBI Taxonomy" id="330153"/>
    <lineage>
        <taxon>Eukaryota</taxon>
        <taxon>Sar</taxon>
        <taxon>Alveolata</taxon>
        <taxon>Perkinsozoa</taxon>
        <taxon>Perkinsea</taxon>
        <taxon>Perkinsida</taxon>
        <taxon>Perkinsidae</taxon>
        <taxon>Perkinsus</taxon>
    </lineage>
</organism>
<dbReference type="InterPro" id="IPR031336">
    <property type="entry name" value="CDC73_C"/>
</dbReference>
<evidence type="ECO:0000256" key="3">
    <source>
        <dbReference type="ARBA" id="ARBA00022691"/>
    </source>
</evidence>
<keyword evidence="2 5" id="KW-0808">Transferase</keyword>
<dbReference type="GO" id="GO:0032259">
    <property type="term" value="P:methylation"/>
    <property type="evidence" value="ECO:0007669"/>
    <property type="project" value="UniProtKB-KW"/>
</dbReference>
<evidence type="ECO:0000256" key="4">
    <source>
        <dbReference type="ARBA" id="ARBA00038188"/>
    </source>
</evidence>
<dbReference type="PANTHER" id="PTHR44068:SF1">
    <property type="entry name" value="HYPOTHETICAL LOC100005854"/>
    <property type="match status" value="1"/>
</dbReference>
<evidence type="ECO:0000313" key="9">
    <source>
        <dbReference type="EMBL" id="KAF4677673.1"/>
    </source>
</evidence>
<dbReference type="EMBL" id="JAAPAO010000010">
    <property type="protein sequence ID" value="KAF4677673.1"/>
    <property type="molecule type" value="Genomic_DNA"/>
</dbReference>
<dbReference type="Proteomes" id="UP000591131">
    <property type="component" value="Unassembled WGS sequence"/>
</dbReference>
<proteinExistence type="inferred from homology"/>
<keyword evidence="1 5" id="KW-0489">Methyltransferase</keyword>
<dbReference type="InterPro" id="IPR050447">
    <property type="entry name" value="Erg6_SMT_methyltransf"/>
</dbReference>
<dbReference type="Pfam" id="PF08241">
    <property type="entry name" value="Methyltransf_11"/>
    <property type="match status" value="1"/>
</dbReference>
<evidence type="ECO:0000256" key="6">
    <source>
        <dbReference type="RuleBase" id="RU362025"/>
    </source>
</evidence>
<dbReference type="GO" id="GO:0005783">
    <property type="term" value="C:endoplasmic reticulum"/>
    <property type="evidence" value="ECO:0007669"/>
    <property type="project" value="TreeGrafter"/>
</dbReference>
<dbReference type="InterPro" id="IPR013705">
    <property type="entry name" value="Sterol_MeTrfase_C"/>
</dbReference>